<proteinExistence type="predicted"/>
<dbReference type="AlphaFoldDB" id="A0A5S3YW92"/>
<dbReference type="EMBL" id="PNCM01000012">
    <property type="protein sequence ID" value="TMP82319.1"/>
    <property type="molecule type" value="Genomic_DNA"/>
</dbReference>
<reference evidence="2" key="2">
    <citation type="submission" date="2019-06" db="EMBL/GenBank/DDBJ databases">
        <title>Co-occurence of chitin degradation, pigmentation and bioactivity in marine Pseudoalteromonas.</title>
        <authorList>
            <person name="Sonnenschein E.C."/>
            <person name="Bech P.K."/>
        </authorList>
    </citation>
    <scope>NUCLEOTIDE SEQUENCE [LARGE SCALE GENOMIC DNA]</scope>
    <source>
        <strain evidence="2">S1189</strain>
    </source>
</reference>
<protein>
    <submittedName>
        <fullName evidence="1">Uncharacterized protein</fullName>
    </submittedName>
</protein>
<sequence length="456" mass="50812">MLSLTSINNLALANTEQFEQAYAPIMVGNITTFIPIGLTPDAVVRVSSKQVGDQTQLAWTPSSNAEYYKVLKYNGSSWVTVMPKVTNSFYTYNGTGQFRVVACFKYGCQTSTATSVDEKNELSISAFYTQTNAQISENSQVTVAWQLAGSTSATVTHIQNGRATTKPITALQSGSTSFYVKSDSKFRLTASGFNGETTSTEIHVATQRANPFLDKGLKSEYKQPFYNLGLDIIQRTILQTEHHLVFATHDNKLFFYRAYQEQGQPVSWQQEWQLTLDGVVNSVPNLTENYLYFSETNASNQGRLCKARLTDKQNLICSDYYAEPLLTSPIIVNNDGDYSAKFVDSISPTSKARGVYAFYQNGDVRIFDQQTLAPKPQSFTLENELEQPMINTPTVFLNKKRIQGISPQFLIKERDNVMGVGIPTNQIVQQAQSFGVLAYGQQATPKPMTVIWKGKL</sequence>
<dbReference type="Proteomes" id="UP000307362">
    <property type="component" value="Unassembled WGS sequence"/>
</dbReference>
<name>A0A5S3YW92_9GAMM</name>
<gene>
    <name evidence="1" type="ORF">CWB73_05370</name>
</gene>
<organism evidence="1 2">
    <name type="scientific">Pseudoalteromonas phenolica</name>
    <dbReference type="NCBI Taxonomy" id="161398"/>
    <lineage>
        <taxon>Bacteria</taxon>
        <taxon>Pseudomonadati</taxon>
        <taxon>Pseudomonadota</taxon>
        <taxon>Gammaproteobacteria</taxon>
        <taxon>Alteromonadales</taxon>
        <taxon>Pseudoalteromonadaceae</taxon>
        <taxon>Pseudoalteromonas</taxon>
    </lineage>
</organism>
<reference evidence="1 2" key="1">
    <citation type="submission" date="2017-12" db="EMBL/GenBank/DDBJ databases">
        <authorList>
            <person name="Paulsen S."/>
            <person name="Gram L.K."/>
        </authorList>
    </citation>
    <scope>NUCLEOTIDE SEQUENCE [LARGE SCALE GENOMIC DNA]</scope>
    <source>
        <strain evidence="1 2">S1189</strain>
    </source>
</reference>
<evidence type="ECO:0000313" key="2">
    <source>
        <dbReference type="Proteomes" id="UP000307362"/>
    </source>
</evidence>
<comment type="caution">
    <text evidence="1">The sequence shown here is derived from an EMBL/GenBank/DDBJ whole genome shotgun (WGS) entry which is preliminary data.</text>
</comment>
<evidence type="ECO:0000313" key="1">
    <source>
        <dbReference type="EMBL" id="TMP82319.1"/>
    </source>
</evidence>
<accession>A0A5S3YW92</accession>